<dbReference type="GO" id="GO:0005524">
    <property type="term" value="F:ATP binding"/>
    <property type="evidence" value="ECO:0007669"/>
    <property type="project" value="UniProtKB-KW"/>
</dbReference>
<feature type="binding site" evidence="3">
    <location>
        <begin position="160"/>
        <end position="164"/>
    </location>
    <ligand>
        <name>ATP</name>
        <dbReference type="ChEBI" id="CHEBI:30616"/>
    </ligand>
</feature>
<evidence type="ECO:0000313" key="6">
    <source>
        <dbReference type="Proteomes" id="UP001152759"/>
    </source>
</evidence>
<evidence type="ECO:0000256" key="1">
    <source>
        <dbReference type="ARBA" id="ARBA00007420"/>
    </source>
</evidence>
<keyword evidence="6" id="KW-1185">Reference proteome</keyword>
<sequence>MLASYSDLGESHPYRISLEGGIAAGKSCVMDHLDDYVKRSYTNLIGVVSEPIFQWKSYRGINWLKLFYEDPAKYSFQFQNVVLQTLANWYKNRPMKVLLTERSLDSCINVFARCSLQKGYISANQYEILRGWRDIVCEENRMKTDCIIYLKTSPAICYERMKQRNRLEEKAVTLEYLQELEVMYDDWLCNELNVYIVNGDRDQREIYEQINLIIDSLTCKF</sequence>
<dbReference type="InterPro" id="IPR002624">
    <property type="entry name" value="DCK/DGK"/>
</dbReference>
<dbReference type="InterPro" id="IPR050566">
    <property type="entry name" value="Deoxyribonucleoside_kinase"/>
</dbReference>
<comment type="similarity">
    <text evidence="1">Belongs to the DCK/DGK family.</text>
</comment>
<organism evidence="5 6">
    <name type="scientific">Bemisia tabaci</name>
    <name type="common">Sweetpotato whitefly</name>
    <name type="synonym">Aleurodes tabaci</name>
    <dbReference type="NCBI Taxonomy" id="7038"/>
    <lineage>
        <taxon>Eukaryota</taxon>
        <taxon>Metazoa</taxon>
        <taxon>Ecdysozoa</taxon>
        <taxon>Arthropoda</taxon>
        <taxon>Hexapoda</taxon>
        <taxon>Insecta</taxon>
        <taxon>Pterygota</taxon>
        <taxon>Neoptera</taxon>
        <taxon>Paraneoptera</taxon>
        <taxon>Hemiptera</taxon>
        <taxon>Sternorrhyncha</taxon>
        <taxon>Aleyrodoidea</taxon>
        <taxon>Aleyrodidae</taxon>
        <taxon>Aleyrodinae</taxon>
        <taxon>Bemisia</taxon>
    </lineage>
</organism>
<dbReference type="GO" id="GO:0005739">
    <property type="term" value="C:mitochondrion"/>
    <property type="evidence" value="ECO:0007669"/>
    <property type="project" value="TreeGrafter"/>
</dbReference>
<dbReference type="PIRSF" id="PIRSF000705">
    <property type="entry name" value="DNK"/>
    <property type="match status" value="1"/>
</dbReference>
<dbReference type="GO" id="GO:0019136">
    <property type="term" value="F:deoxynucleoside kinase activity"/>
    <property type="evidence" value="ECO:0007669"/>
    <property type="project" value="InterPro"/>
</dbReference>
<dbReference type="EMBL" id="OU963868">
    <property type="protein sequence ID" value="CAH0393302.1"/>
    <property type="molecule type" value="Genomic_DNA"/>
</dbReference>
<dbReference type="AlphaFoldDB" id="A0A9P0AI07"/>
<dbReference type="SUPFAM" id="SSF52540">
    <property type="entry name" value="P-loop containing nucleoside triphosphate hydrolases"/>
    <property type="match status" value="1"/>
</dbReference>
<dbReference type="Proteomes" id="UP001152759">
    <property type="component" value="Chromosome 7"/>
</dbReference>
<dbReference type="InterPro" id="IPR027417">
    <property type="entry name" value="P-loop_NTPase"/>
</dbReference>
<reference evidence="5" key="1">
    <citation type="submission" date="2021-12" db="EMBL/GenBank/DDBJ databases">
        <authorList>
            <person name="King R."/>
        </authorList>
    </citation>
    <scope>NUCLEOTIDE SEQUENCE</scope>
</reference>
<evidence type="ECO:0000259" key="4">
    <source>
        <dbReference type="Pfam" id="PF01712"/>
    </source>
</evidence>
<protein>
    <recommendedName>
        <fullName evidence="4">Deoxynucleoside kinase domain-containing protein</fullName>
    </recommendedName>
</protein>
<keyword evidence="3" id="KW-0547">Nucleotide-binding</keyword>
<evidence type="ECO:0000313" key="5">
    <source>
        <dbReference type="EMBL" id="CAH0393302.1"/>
    </source>
</evidence>
<proteinExistence type="inferred from homology"/>
<accession>A0A9P0AI07</accession>
<dbReference type="Pfam" id="PF01712">
    <property type="entry name" value="dNK"/>
    <property type="match status" value="1"/>
</dbReference>
<evidence type="ECO:0000256" key="2">
    <source>
        <dbReference type="PIRSR" id="PIRSR000705-1"/>
    </source>
</evidence>
<name>A0A9P0AI07_BEMTA</name>
<dbReference type="InterPro" id="IPR031314">
    <property type="entry name" value="DNK_dom"/>
</dbReference>
<dbReference type="PANTHER" id="PTHR10513">
    <property type="entry name" value="DEOXYNUCLEOSIDE KINASE"/>
    <property type="match status" value="1"/>
</dbReference>
<feature type="domain" description="Deoxynucleoside kinase" evidence="4">
    <location>
        <begin position="16"/>
        <end position="213"/>
    </location>
</feature>
<gene>
    <name evidence="5" type="ORF">BEMITA_LOCUS11724</name>
</gene>
<dbReference type="Gene3D" id="3.40.50.300">
    <property type="entry name" value="P-loop containing nucleotide triphosphate hydrolases"/>
    <property type="match status" value="1"/>
</dbReference>
<keyword evidence="3" id="KW-0067">ATP-binding</keyword>
<evidence type="ECO:0000256" key="3">
    <source>
        <dbReference type="PIRSR" id="PIRSR000705-3"/>
    </source>
</evidence>
<dbReference type="KEGG" id="btab:109035515"/>
<feature type="active site" description="Proton acceptor" evidence="2">
    <location>
        <position position="101"/>
    </location>
</feature>
<dbReference type="PANTHER" id="PTHR10513:SF24">
    <property type="entry name" value="THYMIDINE KINASE 2, MITOCHONDRIAL"/>
    <property type="match status" value="1"/>
</dbReference>